<keyword evidence="1" id="KW-0472">Membrane</keyword>
<feature type="transmembrane region" description="Helical" evidence="1">
    <location>
        <begin position="165"/>
        <end position="186"/>
    </location>
</feature>
<dbReference type="Proteomes" id="UP001079657">
    <property type="component" value="Unassembled WGS sequence"/>
</dbReference>
<proteinExistence type="predicted"/>
<dbReference type="EMBL" id="JAPQES010000002">
    <property type="protein sequence ID" value="MCY6370696.1"/>
    <property type="molecule type" value="Genomic_DNA"/>
</dbReference>
<evidence type="ECO:0000313" key="2">
    <source>
        <dbReference type="EMBL" id="MCY6370696.1"/>
    </source>
</evidence>
<comment type="caution">
    <text evidence="2">The sequence shown here is derived from an EMBL/GenBank/DDBJ whole genome shotgun (WGS) entry which is preliminary data.</text>
</comment>
<keyword evidence="3" id="KW-1185">Reference proteome</keyword>
<organism evidence="2 3">
    <name type="scientific">Clostridium ganghwense</name>
    <dbReference type="NCBI Taxonomy" id="312089"/>
    <lineage>
        <taxon>Bacteria</taxon>
        <taxon>Bacillati</taxon>
        <taxon>Bacillota</taxon>
        <taxon>Clostridia</taxon>
        <taxon>Eubacteriales</taxon>
        <taxon>Clostridiaceae</taxon>
        <taxon>Clostridium</taxon>
    </lineage>
</organism>
<sequence>MLKKFIIIFLMCVTLTYIIAFAGDIPESLMLGNQQALFIGKLTDKNSEIYTITPLTVMMGSIEQKEIKVNKFEKYYGTNDIPENGDILVAVLLEEGKIDDLWVFKATSDDYKTLNLKSEKHNMVKRYEKYINEGKYFEAQEKINEKANSVQDSKTQIIDSTQKKILSLSTALIVIGLAVSVSYKLVLRKEK</sequence>
<keyword evidence="1" id="KW-1133">Transmembrane helix</keyword>
<reference evidence="2" key="1">
    <citation type="submission" date="2022-12" db="EMBL/GenBank/DDBJ databases">
        <authorList>
            <person name="Wang J."/>
        </authorList>
    </citation>
    <scope>NUCLEOTIDE SEQUENCE</scope>
    <source>
        <strain evidence="2">HY-42-06</strain>
    </source>
</reference>
<evidence type="ECO:0000313" key="3">
    <source>
        <dbReference type="Proteomes" id="UP001079657"/>
    </source>
</evidence>
<gene>
    <name evidence="2" type="ORF">OXH55_08635</name>
</gene>
<accession>A0ABT4CRJ2</accession>
<keyword evidence="1" id="KW-0812">Transmembrane</keyword>
<protein>
    <submittedName>
        <fullName evidence="2">Uncharacterized protein</fullName>
    </submittedName>
</protein>
<evidence type="ECO:0000256" key="1">
    <source>
        <dbReference type="SAM" id="Phobius"/>
    </source>
</evidence>
<name>A0ABT4CRJ2_9CLOT</name>